<name>A0A821MFE6_9BILA</name>
<dbReference type="EMBL" id="CAJOBP010042373">
    <property type="protein sequence ID" value="CAF4765843.1"/>
    <property type="molecule type" value="Genomic_DNA"/>
</dbReference>
<proteinExistence type="predicted"/>
<dbReference type="Proteomes" id="UP000663873">
    <property type="component" value="Unassembled WGS sequence"/>
</dbReference>
<organism evidence="1 2">
    <name type="scientific">Rotaria socialis</name>
    <dbReference type="NCBI Taxonomy" id="392032"/>
    <lineage>
        <taxon>Eukaryota</taxon>
        <taxon>Metazoa</taxon>
        <taxon>Spiralia</taxon>
        <taxon>Gnathifera</taxon>
        <taxon>Rotifera</taxon>
        <taxon>Eurotatoria</taxon>
        <taxon>Bdelloidea</taxon>
        <taxon>Philodinida</taxon>
        <taxon>Philodinidae</taxon>
        <taxon>Rotaria</taxon>
    </lineage>
</organism>
<dbReference type="AlphaFoldDB" id="A0A821MFE6"/>
<keyword evidence="2" id="KW-1185">Reference proteome</keyword>
<evidence type="ECO:0000313" key="1">
    <source>
        <dbReference type="EMBL" id="CAF4765843.1"/>
    </source>
</evidence>
<evidence type="ECO:0000313" key="2">
    <source>
        <dbReference type="Proteomes" id="UP000663873"/>
    </source>
</evidence>
<comment type="caution">
    <text evidence="1">The sequence shown here is derived from an EMBL/GenBank/DDBJ whole genome shotgun (WGS) entry which is preliminary data.</text>
</comment>
<gene>
    <name evidence="1" type="ORF">UJA718_LOCUS39669</name>
</gene>
<sequence>MNSPLWSYPFTSYYQPTTPSNFYSYPNTAIQTSLNSSSGYESATNETSFIDP</sequence>
<accession>A0A821MFE6</accession>
<feature type="non-terminal residue" evidence="1">
    <location>
        <position position="52"/>
    </location>
</feature>
<protein>
    <submittedName>
        <fullName evidence="1">Uncharacterized protein</fullName>
    </submittedName>
</protein>
<reference evidence="1" key="1">
    <citation type="submission" date="2021-02" db="EMBL/GenBank/DDBJ databases">
        <authorList>
            <person name="Nowell W R."/>
        </authorList>
    </citation>
    <scope>NUCLEOTIDE SEQUENCE</scope>
</reference>